<evidence type="ECO:0000313" key="12">
    <source>
        <dbReference type="EMBL" id="RJT79023.1"/>
    </source>
</evidence>
<reference evidence="12 13" key="1">
    <citation type="submission" date="2018-09" db="EMBL/GenBank/DDBJ databases">
        <title>Novel species of Arthrobacter.</title>
        <authorList>
            <person name="Liu Q."/>
            <person name="Xin Y.-H."/>
        </authorList>
    </citation>
    <scope>NUCLEOTIDE SEQUENCE [LARGE SCALE GENOMIC DNA]</scope>
    <source>
        <strain evidence="12 13">Hz2</strain>
    </source>
</reference>
<comment type="caution">
    <text evidence="12">The sequence shown here is derived from an EMBL/GenBank/DDBJ whole genome shotgun (WGS) entry which is preliminary data.</text>
</comment>
<dbReference type="RefSeq" id="WP_120148971.1">
    <property type="nucleotide sequence ID" value="NZ_QZVT01000005.1"/>
</dbReference>
<dbReference type="GO" id="GO:0034899">
    <property type="term" value="F:trimethylamine monooxygenase activity"/>
    <property type="evidence" value="ECO:0007669"/>
    <property type="project" value="UniProtKB-EC"/>
</dbReference>
<evidence type="ECO:0000256" key="2">
    <source>
        <dbReference type="ARBA" id="ARBA00009183"/>
    </source>
</evidence>
<dbReference type="GO" id="GO:0050660">
    <property type="term" value="F:flavin adenine dinucleotide binding"/>
    <property type="evidence" value="ECO:0007669"/>
    <property type="project" value="InterPro"/>
</dbReference>
<evidence type="ECO:0000256" key="3">
    <source>
        <dbReference type="ARBA" id="ARBA00010139"/>
    </source>
</evidence>
<dbReference type="Proteomes" id="UP000272560">
    <property type="component" value="Unassembled WGS sequence"/>
</dbReference>
<name>A0A3A5M0C5_9MICC</name>
<comment type="cofactor">
    <cofactor evidence="1">
        <name>FAD</name>
        <dbReference type="ChEBI" id="CHEBI:57692"/>
    </cofactor>
</comment>
<dbReference type="InterPro" id="IPR050346">
    <property type="entry name" value="FMO-like"/>
</dbReference>
<dbReference type="PIRSF" id="PIRSF000332">
    <property type="entry name" value="FMO"/>
    <property type="match status" value="1"/>
</dbReference>
<evidence type="ECO:0000256" key="1">
    <source>
        <dbReference type="ARBA" id="ARBA00001974"/>
    </source>
</evidence>
<dbReference type="OrthoDB" id="9808049at2"/>
<keyword evidence="6" id="KW-0521">NADP</keyword>
<evidence type="ECO:0000256" key="11">
    <source>
        <dbReference type="SAM" id="MobiDB-lite"/>
    </source>
</evidence>
<comment type="similarity">
    <text evidence="2">Belongs to the FMO family.</text>
</comment>
<evidence type="ECO:0000256" key="7">
    <source>
        <dbReference type="ARBA" id="ARBA00023002"/>
    </source>
</evidence>
<protein>
    <recommendedName>
        <fullName evidence="10">Trimethylamine monooxygenase</fullName>
        <ecNumber evidence="9">1.14.13.148</ecNumber>
    </recommendedName>
</protein>
<gene>
    <name evidence="12" type="ORF">D6T63_10280</name>
</gene>
<evidence type="ECO:0000256" key="4">
    <source>
        <dbReference type="ARBA" id="ARBA00022630"/>
    </source>
</evidence>
<dbReference type="GO" id="GO:0050661">
    <property type="term" value="F:NADP binding"/>
    <property type="evidence" value="ECO:0007669"/>
    <property type="project" value="InterPro"/>
</dbReference>
<keyword evidence="8" id="KW-0503">Monooxygenase</keyword>
<feature type="region of interest" description="Disordered" evidence="11">
    <location>
        <begin position="443"/>
        <end position="487"/>
    </location>
</feature>
<comment type="similarity">
    <text evidence="3">Belongs to the FAD-binding monooxygenase family.</text>
</comment>
<organism evidence="12 13">
    <name type="scientific">Arthrobacter cheniae</name>
    <dbReference type="NCBI Taxonomy" id="1258888"/>
    <lineage>
        <taxon>Bacteria</taxon>
        <taxon>Bacillati</taxon>
        <taxon>Actinomycetota</taxon>
        <taxon>Actinomycetes</taxon>
        <taxon>Micrococcales</taxon>
        <taxon>Micrococcaceae</taxon>
        <taxon>Arthrobacter</taxon>
    </lineage>
</organism>
<dbReference type="GO" id="GO:0004499">
    <property type="term" value="F:N,N-dimethylaniline monooxygenase activity"/>
    <property type="evidence" value="ECO:0007669"/>
    <property type="project" value="InterPro"/>
</dbReference>
<dbReference type="EMBL" id="QZVT01000005">
    <property type="protein sequence ID" value="RJT79023.1"/>
    <property type="molecule type" value="Genomic_DNA"/>
</dbReference>
<evidence type="ECO:0000256" key="5">
    <source>
        <dbReference type="ARBA" id="ARBA00022827"/>
    </source>
</evidence>
<evidence type="ECO:0000313" key="13">
    <source>
        <dbReference type="Proteomes" id="UP000272560"/>
    </source>
</evidence>
<keyword evidence="7" id="KW-0560">Oxidoreductase</keyword>
<dbReference type="EC" id="1.14.13.148" evidence="9"/>
<keyword evidence="4" id="KW-0285">Flavoprotein</keyword>
<evidence type="ECO:0000256" key="9">
    <source>
        <dbReference type="ARBA" id="ARBA00034528"/>
    </source>
</evidence>
<keyword evidence="5" id="KW-0274">FAD</keyword>
<dbReference type="Gene3D" id="3.50.50.60">
    <property type="entry name" value="FAD/NAD(P)-binding domain"/>
    <property type="match status" value="2"/>
</dbReference>
<evidence type="ECO:0000256" key="6">
    <source>
        <dbReference type="ARBA" id="ARBA00022857"/>
    </source>
</evidence>
<proteinExistence type="inferred from homology"/>
<dbReference type="SUPFAM" id="SSF51905">
    <property type="entry name" value="FAD/NAD(P)-binding domain"/>
    <property type="match status" value="2"/>
</dbReference>
<accession>A0A3A5M0C5</accession>
<dbReference type="InterPro" id="IPR000960">
    <property type="entry name" value="Flavin_mOase"/>
</dbReference>
<evidence type="ECO:0000256" key="8">
    <source>
        <dbReference type="ARBA" id="ARBA00023033"/>
    </source>
</evidence>
<dbReference type="Pfam" id="PF00743">
    <property type="entry name" value="FMO-like"/>
    <property type="match status" value="2"/>
</dbReference>
<dbReference type="FunFam" id="3.50.50.60:FF:000138">
    <property type="entry name" value="Flavin-containing monooxygenase"/>
    <property type="match status" value="1"/>
</dbReference>
<keyword evidence="13" id="KW-1185">Reference proteome</keyword>
<dbReference type="InterPro" id="IPR020946">
    <property type="entry name" value="Flavin_mOase-like"/>
</dbReference>
<dbReference type="InterPro" id="IPR036188">
    <property type="entry name" value="FAD/NAD-bd_sf"/>
</dbReference>
<sequence length="487" mass="55189">MTLRVGIIGAGPSGLAQLRAFESARQKGAVIPDIKCFEKQDDWGGQWNNSWRIGLDGHGEPVHSSMYRHLWSNGPKECLEFSDYSFDEHFGRPISSFPPREVLFDYIKGRVEKSDVRKYVQFNAVARHTSYNEVTQEFTVTVEDLKTNLTETHVFDKLVVATGHFHVPAVPEFKGIKTFPGEVLHAHDFRGAERFNGKRLLMIGSSYSAEDIGMQSHKMGAASITLSYRTTPMGYDWPWNTVERPLVTHFEGNTAYFSDGTYDDFDAVVLCTGYQHKYPFLPSELSLKSPNVLYPSNLYKGVVWQQNTNLFYLGAQDQYYTFNMFDAQAWFARDVMIGRIQLPALDEREADIADWLERQAALSDHDAEADFQSDYLRELIDATDYPSFDLDAVSQLFKDWMHNKHTDILGYRDAVHRSVVTGTMATKHHTRWINALDDSMERYLNGPSQEDSSAPAGLTDRHRGGQEDLEGSGAGPSLIRHAHTSVS</sequence>
<dbReference type="AlphaFoldDB" id="A0A3A5M0C5"/>
<dbReference type="PANTHER" id="PTHR23023">
    <property type="entry name" value="DIMETHYLANILINE MONOOXYGENASE"/>
    <property type="match status" value="1"/>
</dbReference>
<evidence type="ECO:0000256" key="10">
    <source>
        <dbReference type="ARBA" id="ARBA00035159"/>
    </source>
</evidence>